<keyword evidence="4 9" id="KW-0547">Nucleotide-binding</keyword>
<keyword evidence="6 9" id="KW-0520">NAD</keyword>
<comment type="function">
    <text evidence="9">Catalyzes the conversion of 3-deoxy-D-arabino-heptulosonate 7-phosphate (DAHP) to dehydroquinate (DHQ).</text>
</comment>
<evidence type="ECO:0000256" key="8">
    <source>
        <dbReference type="ARBA" id="ARBA00023285"/>
    </source>
</evidence>
<dbReference type="GO" id="GO:0046872">
    <property type="term" value="F:metal ion binding"/>
    <property type="evidence" value="ECO:0007669"/>
    <property type="project" value="UniProtKB-KW"/>
</dbReference>
<dbReference type="Pfam" id="PF01761">
    <property type="entry name" value="DHQ_synthase"/>
    <property type="match status" value="1"/>
</dbReference>
<feature type="binding site" evidence="9">
    <location>
        <position position="187"/>
    </location>
    <ligand>
        <name>Zn(2+)</name>
        <dbReference type="ChEBI" id="CHEBI:29105"/>
    </ligand>
</feature>
<dbReference type="PIRSF" id="PIRSF001455">
    <property type="entry name" value="DHQ_synth"/>
    <property type="match status" value="1"/>
</dbReference>
<evidence type="ECO:0000256" key="10">
    <source>
        <dbReference type="NCBIfam" id="TIGR01357"/>
    </source>
</evidence>
<dbReference type="NCBIfam" id="TIGR01357">
    <property type="entry name" value="aroB"/>
    <property type="match status" value="1"/>
</dbReference>
<comment type="cofactor">
    <cofactor evidence="2">
        <name>Zn(2+)</name>
        <dbReference type="ChEBI" id="CHEBI:29105"/>
    </cofactor>
</comment>
<evidence type="ECO:0000256" key="1">
    <source>
        <dbReference type="ARBA" id="ARBA00001911"/>
    </source>
</evidence>
<feature type="binding site" evidence="9">
    <location>
        <position position="250"/>
    </location>
    <ligand>
        <name>Zn(2+)</name>
        <dbReference type="ChEBI" id="CHEBI:29105"/>
    </ligand>
</feature>
<evidence type="ECO:0000256" key="5">
    <source>
        <dbReference type="ARBA" id="ARBA00022833"/>
    </source>
</evidence>
<evidence type="ECO:0000259" key="12">
    <source>
        <dbReference type="Pfam" id="PF24621"/>
    </source>
</evidence>
<keyword evidence="14" id="KW-1185">Reference proteome</keyword>
<keyword evidence="9" id="KW-0057">Aromatic amino acid biosynthesis</keyword>
<dbReference type="Pfam" id="PF24621">
    <property type="entry name" value="DHQS_C"/>
    <property type="match status" value="1"/>
</dbReference>
<comment type="caution">
    <text evidence="13">The sequence shown here is derived from an EMBL/GenBank/DDBJ whole genome shotgun (WGS) entry which is preliminary data.</text>
</comment>
<evidence type="ECO:0000256" key="2">
    <source>
        <dbReference type="ARBA" id="ARBA00001947"/>
    </source>
</evidence>
<feature type="domain" description="3-dehydroquinate synthase C-terminal" evidence="12">
    <location>
        <begin position="184"/>
        <end position="328"/>
    </location>
</feature>
<keyword evidence="7 9" id="KW-0456">Lyase</keyword>
<sequence>MAERLNVRRDGNWIYDIVVESSYERLGEEIPALDTGKRKICIVTDSNVAPLYLEEVKEQVSKCCKKVETFIFPAGEKNKNLDTVRTLYEFLIQKHFDRKDVLVALGGGVVGDLCGFAGATYLRGIRFIQVPTTLLSQVDSSIGGKTGVDFDSYKNMVGAFHMPSLVYASTSSLLTLSAEQFASGMGEIVKHGLIKNRDYYQWICEHADAIRERDLKVCEQLILVSCQIKRDVVEKDPTEQGERALLNFGHTLGHAIEKLMNFKLAHGQCVALGCLAAAHISAKRGMITDAEVDQMRKAFATFDLPVSTSGYGLDPKEVIQATKNDKKMEAGAIKFVLLRQVGEAYIDRTVTEAEMEEALEWLAGGTNER</sequence>
<evidence type="ECO:0000313" key="14">
    <source>
        <dbReference type="Proteomes" id="UP001198962"/>
    </source>
</evidence>
<keyword evidence="9" id="KW-0963">Cytoplasm</keyword>
<keyword evidence="8 9" id="KW-0170">Cobalt</keyword>
<dbReference type="InterPro" id="IPR016037">
    <property type="entry name" value="DHQ_synth_AroB"/>
</dbReference>
<dbReference type="GO" id="GO:0000166">
    <property type="term" value="F:nucleotide binding"/>
    <property type="evidence" value="ECO:0007669"/>
    <property type="project" value="UniProtKB-KW"/>
</dbReference>
<dbReference type="PANTHER" id="PTHR43622">
    <property type="entry name" value="3-DEHYDROQUINATE SYNTHASE"/>
    <property type="match status" value="1"/>
</dbReference>
<feature type="binding site" evidence="9">
    <location>
        <begin position="132"/>
        <end position="133"/>
    </location>
    <ligand>
        <name>NAD(+)</name>
        <dbReference type="ChEBI" id="CHEBI:57540"/>
    </ligand>
</feature>
<dbReference type="EMBL" id="JAJEPU010000015">
    <property type="protein sequence ID" value="MCC2164551.1"/>
    <property type="molecule type" value="Genomic_DNA"/>
</dbReference>
<dbReference type="Proteomes" id="UP001198962">
    <property type="component" value="Unassembled WGS sequence"/>
</dbReference>
<dbReference type="CDD" id="cd08195">
    <property type="entry name" value="DHQS"/>
    <property type="match status" value="1"/>
</dbReference>
<feature type="binding site" evidence="9">
    <location>
        <position position="154"/>
    </location>
    <ligand>
        <name>NAD(+)</name>
        <dbReference type="ChEBI" id="CHEBI:57540"/>
    </ligand>
</feature>
<evidence type="ECO:0000256" key="9">
    <source>
        <dbReference type="HAMAP-Rule" id="MF_00110"/>
    </source>
</evidence>
<keyword evidence="5 9" id="KW-0862">Zinc</keyword>
<dbReference type="RefSeq" id="WP_308451168.1">
    <property type="nucleotide sequence ID" value="NZ_JAJEPU010000015.1"/>
</dbReference>
<dbReference type="InterPro" id="IPR030960">
    <property type="entry name" value="DHQS/DOIS_N"/>
</dbReference>
<comment type="cofactor">
    <cofactor evidence="9">
        <name>Co(2+)</name>
        <dbReference type="ChEBI" id="CHEBI:48828"/>
    </cofactor>
    <cofactor evidence="9">
        <name>Zn(2+)</name>
        <dbReference type="ChEBI" id="CHEBI:29105"/>
    </cofactor>
    <text evidence="9">Binds 1 divalent metal cation per subunit. Can use either Co(2+) or Zn(2+).</text>
</comment>
<keyword evidence="9" id="KW-0028">Amino-acid biosynthesis</keyword>
<evidence type="ECO:0000256" key="7">
    <source>
        <dbReference type="ARBA" id="ARBA00023239"/>
    </source>
</evidence>
<proteinExistence type="inferred from homology"/>
<dbReference type="PANTHER" id="PTHR43622:SF1">
    <property type="entry name" value="3-DEHYDROQUINATE SYNTHASE"/>
    <property type="match status" value="1"/>
</dbReference>
<gene>
    <name evidence="9 13" type="primary">aroB</name>
    <name evidence="13" type="ORF">LKD32_06610</name>
</gene>
<dbReference type="Gene3D" id="3.40.50.1970">
    <property type="match status" value="1"/>
</dbReference>
<evidence type="ECO:0000259" key="11">
    <source>
        <dbReference type="Pfam" id="PF01761"/>
    </source>
</evidence>
<feature type="domain" description="3-dehydroquinate synthase N-terminal" evidence="11">
    <location>
        <begin position="70"/>
        <end position="182"/>
    </location>
</feature>
<dbReference type="GO" id="GO:0009073">
    <property type="term" value="P:aromatic amino acid family biosynthetic process"/>
    <property type="evidence" value="ECO:0007669"/>
    <property type="project" value="UniProtKB-KW"/>
</dbReference>
<comment type="catalytic activity">
    <reaction evidence="9">
        <text>7-phospho-2-dehydro-3-deoxy-D-arabino-heptonate = 3-dehydroquinate + phosphate</text>
        <dbReference type="Rhea" id="RHEA:21968"/>
        <dbReference type="ChEBI" id="CHEBI:32364"/>
        <dbReference type="ChEBI" id="CHEBI:43474"/>
        <dbReference type="ChEBI" id="CHEBI:58394"/>
        <dbReference type="EC" id="4.2.3.4"/>
    </reaction>
</comment>
<feature type="binding site" evidence="9">
    <location>
        <position position="266"/>
    </location>
    <ligand>
        <name>Zn(2+)</name>
        <dbReference type="ChEBI" id="CHEBI:29105"/>
    </ligand>
</feature>
<protein>
    <recommendedName>
        <fullName evidence="9 10">3-dehydroquinate synthase</fullName>
        <shortName evidence="9">DHQS</shortName>
        <ecNumber evidence="9 10">4.2.3.4</ecNumber>
    </recommendedName>
</protein>
<dbReference type="GO" id="GO:0005737">
    <property type="term" value="C:cytoplasm"/>
    <property type="evidence" value="ECO:0007669"/>
    <property type="project" value="UniProtKB-SubCell"/>
</dbReference>
<accession>A0AAE3DKX7</accession>
<evidence type="ECO:0000256" key="4">
    <source>
        <dbReference type="ARBA" id="ARBA00022741"/>
    </source>
</evidence>
<comment type="subcellular location">
    <subcellularLocation>
        <location evidence="9">Cytoplasm</location>
    </subcellularLocation>
</comment>
<dbReference type="AlphaFoldDB" id="A0AAE3DKX7"/>
<dbReference type="Gene3D" id="1.20.1090.10">
    <property type="entry name" value="Dehydroquinate synthase-like - alpha domain"/>
    <property type="match status" value="1"/>
</dbReference>
<feature type="binding site" evidence="9">
    <location>
        <position position="145"/>
    </location>
    <ligand>
        <name>NAD(+)</name>
        <dbReference type="ChEBI" id="CHEBI:57540"/>
    </ligand>
</feature>
<comment type="pathway">
    <text evidence="9">Metabolic intermediate biosynthesis; chorismate biosynthesis; chorismate from D-erythrose 4-phosphate and phosphoenolpyruvate: step 2/7.</text>
</comment>
<keyword evidence="3 9" id="KW-0479">Metal-binding</keyword>
<evidence type="ECO:0000256" key="3">
    <source>
        <dbReference type="ARBA" id="ARBA00022723"/>
    </source>
</evidence>
<feature type="binding site" evidence="9">
    <location>
        <begin position="108"/>
        <end position="112"/>
    </location>
    <ligand>
        <name>NAD(+)</name>
        <dbReference type="ChEBI" id="CHEBI:57540"/>
    </ligand>
</feature>
<comment type="caution">
    <text evidence="9">Lacks conserved residue(s) required for the propagation of feature annotation.</text>
</comment>
<dbReference type="InterPro" id="IPR050071">
    <property type="entry name" value="Dehydroquinate_synthase"/>
</dbReference>
<reference evidence="13" key="1">
    <citation type="submission" date="2021-10" db="EMBL/GenBank/DDBJ databases">
        <title>Anaerobic single-cell dispensing facilitates the cultivation of human gut bacteria.</title>
        <authorList>
            <person name="Afrizal A."/>
        </authorList>
    </citation>
    <scope>NUCLEOTIDE SEQUENCE</scope>
    <source>
        <strain evidence="13">CLA-AA-H274</strain>
    </source>
</reference>
<dbReference type="EC" id="4.2.3.4" evidence="9 10"/>
<dbReference type="InterPro" id="IPR056179">
    <property type="entry name" value="DHQS_C"/>
</dbReference>
<organism evidence="13 14">
    <name type="scientific">Brotaphodocola catenula</name>
    <dbReference type="NCBI Taxonomy" id="2885361"/>
    <lineage>
        <taxon>Bacteria</taxon>
        <taxon>Bacillati</taxon>
        <taxon>Bacillota</taxon>
        <taxon>Clostridia</taxon>
        <taxon>Lachnospirales</taxon>
        <taxon>Lachnospiraceae</taxon>
        <taxon>Brotaphodocola</taxon>
    </lineage>
</organism>
<evidence type="ECO:0000256" key="6">
    <source>
        <dbReference type="ARBA" id="ARBA00023027"/>
    </source>
</evidence>
<comment type="similarity">
    <text evidence="9">Belongs to the sugar phosphate cyclases superfamily. Dehydroquinate synthase family.</text>
</comment>
<evidence type="ECO:0000313" key="13">
    <source>
        <dbReference type="EMBL" id="MCC2164551.1"/>
    </source>
</evidence>
<dbReference type="InterPro" id="IPR030963">
    <property type="entry name" value="DHQ_synth_fam"/>
</dbReference>
<name>A0AAE3DKX7_9FIRM</name>
<dbReference type="SUPFAM" id="SSF56796">
    <property type="entry name" value="Dehydroquinate synthase-like"/>
    <property type="match status" value="1"/>
</dbReference>
<dbReference type="FunFam" id="3.40.50.1970:FF:000007">
    <property type="entry name" value="Pentafunctional AROM polypeptide"/>
    <property type="match status" value="1"/>
</dbReference>
<dbReference type="GO" id="GO:0008652">
    <property type="term" value="P:amino acid biosynthetic process"/>
    <property type="evidence" value="ECO:0007669"/>
    <property type="project" value="UniProtKB-KW"/>
</dbReference>
<dbReference type="GO" id="GO:0003856">
    <property type="term" value="F:3-dehydroquinate synthase activity"/>
    <property type="evidence" value="ECO:0007669"/>
    <property type="project" value="UniProtKB-UniRule"/>
</dbReference>
<comment type="cofactor">
    <cofactor evidence="1 9">
        <name>NAD(+)</name>
        <dbReference type="ChEBI" id="CHEBI:57540"/>
    </cofactor>
</comment>
<dbReference type="GO" id="GO:0009423">
    <property type="term" value="P:chorismate biosynthetic process"/>
    <property type="evidence" value="ECO:0007669"/>
    <property type="project" value="UniProtKB-UniRule"/>
</dbReference>
<dbReference type="HAMAP" id="MF_00110">
    <property type="entry name" value="DHQ_synthase"/>
    <property type="match status" value="1"/>
</dbReference>